<dbReference type="EC" id="3.4.23.36" evidence="9"/>
<keyword evidence="7 9" id="KW-1133">Transmembrane helix</keyword>
<keyword evidence="12" id="KW-0436">Ligase</keyword>
<feature type="transmembrane region" description="Helical" evidence="9">
    <location>
        <begin position="158"/>
        <end position="179"/>
    </location>
</feature>
<evidence type="ECO:0000256" key="10">
    <source>
        <dbReference type="RuleBase" id="RU000594"/>
    </source>
</evidence>
<evidence type="ECO:0000256" key="3">
    <source>
        <dbReference type="ARBA" id="ARBA00022670"/>
    </source>
</evidence>
<comment type="caution">
    <text evidence="12">The sequence shown here is derived from an EMBL/GenBank/DDBJ whole genome shotgun (WGS) entry which is preliminary data.</text>
</comment>
<name>A0A0P9YWZ1_PSESI</name>
<dbReference type="HAMAP" id="MF_00161">
    <property type="entry name" value="LspA"/>
    <property type="match status" value="1"/>
</dbReference>
<feature type="transmembrane region" description="Helical" evidence="9">
    <location>
        <begin position="66"/>
        <end position="86"/>
    </location>
</feature>
<reference evidence="12 13" key="1">
    <citation type="submission" date="2015-09" db="EMBL/GenBank/DDBJ databases">
        <title>Genome announcement of multiple Pseudomonas syringae strains.</title>
        <authorList>
            <person name="Thakur S."/>
            <person name="Wang P.W."/>
            <person name="Gong Y."/>
            <person name="Weir B.S."/>
            <person name="Guttman D.S."/>
        </authorList>
    </citation>
    <scope>NUCLEOTIDE SEQUENCE [LARGE SCALE GENOMIC DNA]</scope>
    <source>
        <strain evidence="12 13">ICMP3882</strain>
    </source>
</reference>
<evidence type="ECO:0000256" key="11">
    <source>
        <dbReference type="RuleBase" id="RU004181"/>
    </source>
</evidence>
<dbReference type="GO" id="GO:0016874">
    <property type="term" value="F:ligase activity"/>
    <property type="evidence" value="ECO:0007669"/>
    <property type="project" value="UniProtKB-KW"/>
</dbReference>
<keyword evidence="3 9" id="KW-0645">Protease</keyword>
<evidence type="ECO:0000256" key="6">
    <source>
        <dbReference type="ARBA" id="ARBA00022801"/>
    </source>
</evidence>
<dbReference type="PANTHER" id="PTHR33695:SF1">
    <property type="entry name" value="LIPOPROTEIN SIGNAL PEPTIDASE"/>
    <property type="match status" value="1"/>
</dbReference>
<keyword evidence="4 9" id="KW-0812">Transmembrane</keyword>
<dbReference type="PATRIC" id="fig|55398.3.peg.843"/>
<evidence type="ECO:0000256" key="9">
    <source>
        <dbReference type="HAMAP-Rule" id="MF_00161"/>
    </source>
</evidence>
<evidence type="ECO:0000313" key="12">
    <source>
        <dbReference type="EMBL" id="KPY50559.1"/>
    </source>
</evidence>
<accession>A0A0P9YWZ1</accession>
<comment type="similarity">
    <text evidence="1 9 11">Belongs to the peptidase A8 family.</text>
</comment>
<evidence type="ECO:0000256" key="5">
    <source>
        <dbReference type="ARBA" id="ARBA00022750"/>
    </source>
</evidence>
<comment type="pathway">
    <text evidence="9">Protein modification; lipoprotein biosynthesis (signal peptide cleavage).</text>
</comment>
<gene>
    <name evidence="9" type="primary">lspA</name>
    <name evidence="12" type="ORF">ALO47_100236</name>
</gene>
<keyword evidence="5 9" id="KW-0064">Aspartyl protease</keyword>
<dbReference type="PRINTS" id="PR00781">
    <property type="entry name" value="LIPOSIGPTASE"/>
</dbReference>
<keyword evidence="8 9" id="KW-0472">Membrane</keyword>
<dbReference type="GO" id="GO:0005886">
    <property type="term" value="C:plasma membrane"/>
    <property type="evidence" value="ECO:0007669"/>
    <property type="project" value="UniProtKB-SubCell"/>
</dbReference>
<dbReference type="PROSITE" id="PS00855">
    <property type="entry name" value="SPASE_II"/>
    <property type="match status" value="1"/>
</dbReference>
<dbReference type="AlphaFoldDB" id="A0A0P9YWZ1"/>
<organism evidence="12 13">
    <name type="scientific">Pseudomonas syringae pv. ribicola</name>
    <dbReference type="NCBI Taxonomy" id="55398"/>
    <lineage>
        <taxon>Bacteria</taxon>
        <taxon>Pseudomonadati</taxon>
        <taxon>Pseudomonadota</taxon>
        <taxon>Gammaproteobacteria</taxon>
        <taxon>Pseudomonadales</taxon>
        <taxon>Pseudomonadaceae</taxon>
        <taxon>Pseudomonas</taxon>
    </lineage>
</organism>
<dbReference type="UniPathway" id="UPA00665"/>
<comment type="function">
    <text evidence="9 10">This protein specifically catalyzes the removal of signal peptides from prolipoproteins.</text>
</comment>
<comment type="catalytic activity">
    <reaction evidence="9 10">
        <text>Release of signal peptides from bacterial membrane prolipoproteins. Hydrolyzes -Xaa-Yaa-Zaa-|-(S,diacylglyceryl)Cys-, in which Xaa is hydrophobic (preferably Leu), and Yaa (Ala or Ser) and Zaa (Gly or Ala) have small, neutral side chains.</text>
        <dbReference type="EC" id="3.4.23.36"/>
    </reaction>
</comment>
<dbReference type="PANTHER" id="PTHR33695">
    <property type="entry name" value="LIPOPROTEIN SIGNAL PEPTIDASE"/>
    <property type="match status" value="1"/>
</dbReference>
<dbReference type="Pfam" id="PF01252">
    <property type="entry name" value="Peptidase_A8"/>
    <property type="match status" value="1"/>
</dbReference>
<dbReference type="InterPro" id="IPR001872">
    <property type="entry name" value="Peptidase_A8"/>
</dbReference>
<sequence>MSIRKSAVAAWTTSVVQARCVTMRDSAPGRFGRLSWLWLSVLVLVIDQASKFYFENRLDLYEQIVVIPDYFSWMLAYNTGAAFSFLADGAGWQRWLFALIAVVVSAVLVVWLKRLGRDDTWLAIALALVLGGALGNLYDRIVLGHVIDFILVHWQNRWHFPAFNVADSGITVGAIMLALDMFKSKKTGEPAHD</sequence>
<evidence type="ECO:0000256" key="8">
    <source>
        <dbReference type="ARBA" id="ARBA00023136"/>
    </source>
</evidence>
<dbReference type="NCBIfam" id="TIGR00077">
    <property type="entry name" value="lspA"/>
    <property type="match status" value="1"/>
</dbReference>
<evidence type="ECO:0000313" key="13">
    <source>
        <dbReference type="Proteomes" id="UP000050554"/>
    </source>
</evidence>
<dbReference type="GO" id="GO:0006508">
    <property type="term" value="P:proteolysis"/>
    <property type="evidence" value="ECO:0007669"/>
    <property type="project" value="UniProtKB-KW"/>
</dbReference>
<feature type="transmembrane region" description="Helical" evidence="9">
    <location>
        <begin position="92"/>
        <end position="112"/>
    </location>
</feature>
<evidence type="ECO:0000256" key="4">
    <source>
        <dbReference type="ARBA" id="ARBA00022692"/>
    </source>
</evidence>
<dbReference type="Proteomes" id="UP000050554">
    <property type="component" value="Unassembled WGS sequence"/>
</dbReference>
<dbReference type="EMBL" id="LJRF01000031">
    <property type="protein sequence ID" value="KPY50559.1"/>
    <property type="molecule type" value="Genomic_DNA"/>
</dbReference>
<feature type="transmembrane region" description="Helical" evidence="9">
    <location>
        <begin position="119"/>
        <end position="138"/>
    </location>
</feature>
<dbReference type="GO" id="GO:0004190">
    <property type="term" value="F:aspartic-type endopeptidase activity"/>
    <property type="evidence" value="ECO:0007669"/>
    <property type="project" value="UniProtKB-UniRule"/>
</dbReference>
<keyword evidence="2 9" id="KW-1003">Cell membrane</keyword>
<proteinExistence type="inferred from homology"/>
<comment type="subcellular location">
    <subcellularLocation>
        <location evidence="9">Cell membrane</location>
        <topology evidence="9">Multi-pass membrane protein</topology>
    </subcellularLocation>
</comment>
<protein>
    <recommendedName>
        <fullName evidence="9">Lipoprotein signal peptidase</fullName>
        <ecNumber evidence="9">3.4.23.36</ecNumber>
    </recommendedName>
    <alternativeName>
        <fullName evidence="9">Prolipoprotein signal peptidase</fullName>
    </alternativeName>
    <alternativeName>
        <fullName evidence="9">Signal peptidase II</fullName>
        <shortName evidence="9">SPase II</shortName>
    </alternativeName>
</protein>
<evidence type="ECO:0000256" key="1">
    <source>
        <dbReference type="ARBA" id="ARBA00006139"/>
    </source>
</evidence>
<evidence type="ECO:0000256" key="2">
    <source>
        <dbReference type="ARBA" id="ARBA00022475"/>
    </source>
</evidence>
<keyword evidence="6 9" id="KW-0378">Hydrolase</keyword>
<feature type="active site" evidence="9">
    <location>
        <position position="167"/>
    </location>
</feature>
<evidence type="ECO:0000256" key="7">
    <source>
        <dbReference type="ARBA" id="ARBA00022989"/>
    </source>
</evidence>
<feature type="active site" evidence="9">
    <location>
        <position position="148"/>
    </location>
</feature>